<evidence type="ECO:0000313" key="5">
    <source>
        <dbReference type="Proteomes" id="UP000075755"/>
    </source>
</evidence>
<organism evidence="3 5">
    <name type="scientific">Aminobacter aminovorans</name>
    <name type="common">Chelatobacter heintzii</name>
    <dbReference type="NCBI Taxonomy" id="83263"/>
    <lineage>
        <taxon>Bacteria</taxon>
        <taxon>Pseudomonadati</taxon>
        <taxon>Pseudomonadota</taxon>
        <taxon>Alphaproteobacteria</taxon>
        <taxon>Hyphomicrobiales</taxon>
        <taxon>Phyllobacteriaceae</taxon>
        <taxon>Aminobacter</taxon>
    </lineage>
</organism>
<protein>
    <submittedName>
        <fullName evidence="3">Uncharacterized protein</fullName>
    </submittedName>
</protein>
<feature type="chain" id="PRO_5042249129" evidence="2">
    <location>
        <begin position="19"/>
        <end position="58"/>
    </location>
</feature>
<evidence type="ECO:0000313" key="4">
    <source>
        <dbReference type="EMBL" id="MBB3709463.1"/>
    </source>
</evidence>
<dbReference type="RefSeq" id="WP_154386871.1">
    <property type="nucleotide sequence ID" value="NZ_CP015005.1"/>
</dbReference>
<keyword evidence="2" id="KW-0732">Signal</keyword>
<feature type="region of interest" description="Disordered" evidence="1">
    <location>
        <begin position="34"/>
        <end position="58"/>
    </location>
</feature>
<reference evidence="3 5" key="1">
    <citation type="submission" date="2016-03" db="EMBL/GenBank/DDBJ databases">
        <title>Complete genome of Aminobacter aminovorans KCTC 2477.</title>
        <authorList>
            <person name="Kim K.M."/>
        </authorList>
    </citation>
    <scope>NUCLEOTIDE SEQUENCE [LARGE SCALE GENOMIC DNA]</scope>
    <source>
        <strain evidence="3 5">KCTC 2477</strain>
    </source>
</reference>
<feature type="signal peptide" evidence="2">
    <location>
        <begin position="1"/>
        <end position="18"/>
    </location>
</feature>
<dbReference type="Proteomes" id="UP000075755">
    <property type="component" value="Chromosome"/>
</dbReference>
<sequence length="58" mass="6077">MRLLLFAFSTAILLAASAGGPKTIIRAQAQECSGENCPQPSGQGSGRDCEHKKENTVS</sequence>
<accession>A0AAC8YTR0</accession>
<dbReference type="EMBL" id="CP015005">
    <property type="protein sequence ID" value="AMS44328.1"/>
    <property type="molecule type" value="Genomic_DNA"/>
</dbReference>
<dbReference type="Proteomes" id="UP000577697">
    <property type="component" value="Unassembled WGS sequence"/>
</dbReference>
<name>A0AAC8YTR0_AMIAI</name>
<proteinExistence type="predicted"/>
<feature type="compositionally biased region" description="Basic and acidic residues" evidence="1">
    <location>
        <begin position="47"/>
        <end position="58"/>
    </location>
</feature>
<evidence type="ECO:0000313" key="6">
    <source>
        <dbReference type="Proteomes" id="UP000577697"/>
    </source>
</evidence>
<gene>
    <name evidence="3" type="ORF">AA2016_5422</name>
    <name evidence="4" type="ORF">FHS67_005815</name>
</gene>
<evidence type="ECO:0000313" key="3">
    <source>
        <dbReference type="EMBL" id="AMS44328.1"/>
    </source>
</evidence>
<keyword evidence="6" id="KW-1185">Reference proteome</keyword>
<reference evidence="4 6" key="2">
    <citation type="submission" date="2020-08" db="EMBL/GenBank/DDBJ databases">
        <title>Genomic Encyclopedia of Type Strains, Phase IV (KMG-IV): sequencing the most valuable type-strain genomes for metagenomic binning, comparative biology and taxonomic classification.</title>
        <authorList>
            <person name="Goeker M."/>
        </authorList>
    </citation>
    <scope>NUCLEOTIDE SEQUENCE [LARGE SCALE GENOMIC DNA]</scope>
    <source>
        <strain evidence="4 6">DSM 10368</strain>
    </source>
</reference>
<dbReference type="EMBL" id="JACICB010000030">
    <property type="protein sequence ID" value="MBB3709463.1"/>
    <property type="molecule type" value="Genomic_DNA"/>
</dbReference>
<evidence type="ECO:0000256" key="1">
    <source>
        <dbReference type="SAM" id="MobiDB-lite"/>
    </source>
</evidence>
<dbReference type="AlphaFoldDB" id="A0AAC8YTR0"/>
<dbReference type="KEGG" id="aak:AA2016_5422"/>
<evidence type="ECO:0000256" key="2">
    <source>
        <dbReference type="SAM" id="SignalP"/>
    </source>
</evidence>